<evidence type="ECO:0000313" key="3">
    <source>
        <dbReference type="EMBL" id="SNR83069.1"/>
    </source>
</evidence>
<dbReference type="PROSITE" id="PS50088">
    <property type="entry name" value="ANK_REPEAT"/>
    <property type="match status" value="1"/>
</dbReference>
<dbReference type="Proteomes" id="UP000198412">
    <property type="component" value="Unassembled WGS sequence"/>
</dbReference>
<dbReference type="RefSeq" id="WP_089379594.1">
    <property type="nucleotide sequence ID" value="NZ_FZNX01000007.1"/>
</dbReference>
<organism evidence="3 4">
    <name type="scientific">Lutibacter flavus</name>
    <dbReference type="NCBI Taxonomy" id="691689"/>
    <lineage>
        <taxon>Bacteria</taxon>
        <taxon>Pseudomonadati</taxon>
        <taxon>Bacteroidota</taxon>
        <taxon>Flavobacteriia</taxon>
        <taxon>Flavobacteriales</taxon>
        <taxon>Flavobacteriaceae</taxon>
        <taxon>Lutibacter</taxon>
    </lineage>
</organism>
<proteinExistence type="predicted"/>
<dbReference type="PANTHER" id="PTHR22677:SF4">
    <property type="entry name" value="USHER SYNDROME TYPE-1G PROTEIN-LIKE PROTEIN"/>
    <property type="match status" value="1"/>
</dbReference>
<evidence type="ECO:0000313" key="4">
    <source>
        <dbReference type="Proteomes" id="UP000198412"/>
    </source>
</evidence>
<sequence length="152" mass="17471">MRNYIYFFIFLLLSSTVNANNDNDTLNIISNTQPTKKVKSSSKKTIKNNSFIHFSNPYKLNTFCRLIQAGNYDAVKKCIKKGFDINEESIRLTPLMYAARHNRIEIVKLLIDNGANLKIKDNKGHTALKWAKLSNATESYNIIFNALKKNKH</sequence>
<name>A0A238ZIV2_9FLAO</name>
<dbReference type="PANTHER" id="PTHR22677">
    <property type="entry name" value="ANKYRIN REPEAT DOMAIN-CONTAINING PROTEIN 60"/>
    <property type="match status" value="1"/>
</dbReference>
<reference evidence="4" key="1">
    <citation type="submission" date="2017-06" db="EMBL/GenBank/DDBJ databases">
        <authorList>
            <person name="Varghese N."/>
            <person name="Submissions S."/>
        </authorList>
    </citation>
    <scope>NUCLEOTIDE SEQUENCE [LARGE SCALE GENOMIC DNA]</scope>
    <source>
        <strain evidence="4">DSM 27993</strain>
    </source>
</reference>
<dbReference type="SUPFAM" id="SSF48403">
    <property type="entry name" value="Ankyrin repeat"/>
    <property type="match status" value="1"/>
</dbReference>
<accession>A0A238ZIV2</accession>
<feature type="chain" id="PRO_5013257940" evidence="2">
    <location>
        <begin position="20"/>
        <end position="152"/>
    </location>
</feature>
<feature type="repeat" description="ANK" evidence="1">
    <location>
        <begin position="90"/>
        <end position="122"/>
    </location>
</feature>
<evidence type="ECO:0000256" key="1">
    <source>
        <dbReference type="PROSITE-ProRule" id="PRU00023"/>
    </source>
</evidence>
<keyword evidence="2" id="KW-0732">Signal</keyword>
<dbReference type="PROSITE" id="PS50297">
    <property type="entry name" value="ANK_REP_REGION"/>
    <property type="match status" value="1"/>
</dbReference>
<dbReference type="OrthoDB" id="1374157at2"/>
<evidence type="ECO:0000256" key="2">
    <source>
        <dbReference type="SAM" id="SignalP"/>
    </source>
</evidence>
<dbReference type="InterPro" id="IPR036770">
    <property type="entry name" value="Ankyrin_rpt-contain_sf"/>
</dbReference>
<keyword evidence="4" id="KW-1185">Reference proteome</keyword>
<keyword evidence="1" id="KW-0040">ANK repeat</keyword>
<dbReference type="Gene3D" id="1.25.40.20">
    <property type="entry name" value="Ankyrin repeat-containing domain"/>
    <property type="match status" value="1"/>
</dbReference>
<dbReference type="SMART" id="SM00248">
    <property type="entry name" value="ANK"/>
    <property type="match status" value="2"/>
</dbReference>
<dbReference type="AlphaFoldDB" id="A0A238ZIV2"/>
<dbReference type="Pfam" id="PF12796">
    <property type="entry name" value="Ank_2"/>
    <property type="match status" value="1"/>
</dbReference>
<dbReference type="InterPro" id="IPR039323">
    <property type="entry name" value="ANKRD_45/46/60"/>
</dbReference>
<dbReference type="InterPro" id="IPR002110">
    <property type="entry name" value="Ankyrin_rpt"/>
</dbReference>
<feature type="signal peptide" evidence="2">
    <location>
        <begin position="1"/>
        <end position="19"/>
    </location>
</feature>
<gene>
    <name evidence="3" type="ORF">SAMN04488111_3337</name>
</gene>
<protein>
    <submittedName>
        <fullName evidence="3">Ankyrin repeat-containing protein</fullName>
    </submittedName>
</protein>
<dbReference type="EMBL" id="FZNX01000007">
    <property type="protein sequence ID" value="SNR83069.1"/>
    <property type="molecule type" value="Genomic_DNA"/>
</dbReference>